<evidence type="ECO:0000256" key="1">
    <source>
        <dbReference type="SAM" id="Phobius"/>
    </source>
</evidence>
<accession>A0A848DEZ7</accession>
<proteinExistence type="predicted"/>
<name>A0A848DEZ7_9PSEU</name>
<evidence type="ECO:0000313" key="2">
    <source>
        <dbReference type="EMBL" id="NMH91218.1"/>
    </source>
</evidence>
<keyword evidence="1" id="KW-1133">Transmembrane helix</keyword>
<sequence length="92" mass="10468">MMFWWGNHMGGWGSMLMAISTIVVWLVVIAGIVALARYTAQQRQEYAAPPPPRPTPEQLLAERFARGDIDEPEYRHRLDTLTTTVRTPADRS</sequence>
<organism evidence="2 3">
    <name type="scientific">Pseudonocardia bannensis</name>
    <dbReference type="NCBI Taxonomy" id="630973"/>
    <lineage>
        <taxon>Bacteria</taxon>
        <taxon>Bacillati</taxon>
        <taxon>Actinomycetota</taxon>
        <taxon>Actinomycetes</taxon>
        <taxon>Pseudonocardiales</taxon>
        <taxon>Pseudonocardiaceae</taxon>
        <taxon>Pseudonocardia</taxon>
    </lineage>
</organism>
<dbReference type="EMBL" id="JAAXKZ010000014">
    <property type="protein sequence ID" value="NMH91218.1"/>
    <property type="molecule type" value="Genomic_DNA"/>
</dbReference>
<keyword evidence="3" id="KW-1185">Reference proteome</keyword>
<keyword evidence="1" id="KW-0472">Membrane</keyword>
<dbReference type="RefSeq" id="WP_169411042.1">
    <property type="nucleotide sequence ID" value="NZ_JAAXKZ010000014.1"/>
</dbReference>
<keyword evidence="1" id="KW-0812">Transmembrane</keyword>
<evidence type="ECO:0000313" key="3">
    <source>
        <dbReference type="Proteomes" id="UP000586918"/>
    </source>
</evidence>
<comment type="caution">
    <text evidence="2">The sequence shown here is derived from an EMBL/GenBank/DDBJ whole genome shotgun (WGS) entry which is preliminary data.</text>
</comment>
<reference evidence="2 3" key="1">
    <citation type="submission" date="2020-04" db="EMBL/GenBank/DDBJ databases">
        <authorList>
            <person name="Klaysubun C."/>
            <person name="Duangmal K."/>
            <person name="Lipun K."/>
        </authorList>
    </citation>
    <scope>NUCLEOTIDE SEQUENCE [LARGE SCALE GENOMIC DNA]</scope>
    <source>
        <strain evidence="2 3">DSM 45300</strain>
    </source>
</reference>
<protein>
    <submittedName>
        <fullName evidence="2">SHOCT domain-containing protein</fullName>
    </submittedName>
</protein>
<dbReference type="Proteomes" id="UP000586918">
    <property type="component" value="Unassembled WGS sequence"/>
</dbReference>
<feature type="transmembrane region" description="Helical" evidence="1">
    <location>
        <begin position="12"/>
        <end position="36"/>
    </location>
</feature>
<gene>
    <name evidence="2" type="ORF">HF519_06350</name>
</gene>
<dbReference type="AlphaFoldDB" id="A0A848DEZ7"/>